<dbReference type="Proteomes" id="UP001243846">
    <property type="component" value="Unassembled WGS sequence"/>
</dbReference>
<feature type="signal peptide" evidence="1">
    <location>
        <begin position="1"/>
        <end position="21"/>
    </location>
</feature>
<evidence type="ECO:0008006" key="4">
    <source>
        <dbReference type="Google" id="ProtNLM"/>
    </source>
</evidence>
<gene>
    <name evidence="2" type="ORF">QWZ10_21355</name>
</gene>
<keyword evidence="3" id="KW-1185">Reference proteome</keyword>
<evidence type="ECO:0000313" key="3">
    <source>
        <dbReference type="Proteomes" id="UP001243846"/>
    </source>
</evidence>
<evidence type="ECO:0000256" key="1">
    <source>
        <dbReference type="SAM" id="SignalP"/>
    </source>
</evidence>
<organism evidence="2 3">
    <name type="scientific">Paracoccus cavernae</name>
    <dbReference type="NCBI Taxonomy" id="1571207"/>
    <lineage>
        <taxon>Bacteria</taxon>
        <taxon>Pseudomonadati</taxon>
        <taxon>Pseudomonadota</taxon>
        <taxon>Alphaproteobacteria</taxon>
        <taxon>Rhodobacterales</taxon>
        <taxon>Paracoccaceae</taxon>
        <taxon>Paracoccus</taxon>
    </lineage>
</organism>
<dbReference type="RefSeq" id="WP_377688034.1">
    <property type="nucleotide sequence ID" value="NZ_JBHMDZ010000048.1"/>
</dbReference>
<comment type="caution">
    <text evidence="2">The sequence shown here is derived from an EMBL/GenBank/DDBJ whole genome shotgun (WGS) entry which is preliminary data.</text>
</comment>
<feature type="chain" id="PRO_5046039304" description="DUF4148 domain-containing protein" evidence="1">
    <location>
        <begin position="22"/>
        <end position="107"/>
    </location>
</feature>
<proteinExistence type="predicted"/>
<name>A0ABT8DAY7_9RHOB</name>
<accession>A0ABT8DAY7</accession>
<evidence type="ECO:0000313" key="2">
    <source>
        <dbReference type="EMBL" id="MDN3713655.1"/>
    </source>
</evidence>
<protein>
    <recommendedName>
        <fullName evidence="4">DUF4148 domain-containing protein</fullName>
    </recommendedName>
</protein>
<keyword evidence="1" id="KW-0732">Signal</keyword>
<sequence length="107" mass="12029">MIGKRSLAVLALLALTGSAFAQVPQEQKPLSAGHIMEARLMGLNPYVFTRTEIAEIRGEPSWRDRRQRIRMLLERKVKAGEDISHPFTSSEWRGVDGGIAERYGPRP</sequence>
<reference evidence="3" key="1">
    <citation type="journal article" date="2019" name="Int. J. Syst. Evol. Microbiol.">
        <title>The Global Catalogue of Microorganisms (GCM) 10K type strain sequencing project: providing services to taxonomists for standard genome sequencing and annotation.</title>
        <authorList>
            <consortium name="The Broad Institute Genomics Platform"/>
            <consortium name="The Broad Institute Genome Sequencing Center for Infectious Disease"/>
            <person name="Wu L."/>
            <person name="Ma J."/>
        </authorList>
    </citation>
    <scope>NUCLEOTIDE SEQUENCE [LARGE SCALE GENOMIC DNA]</scope>
    <source>
        <strain evidence="3">CECT 8482</strain>
    </source>
</reference>
<dbReference type="EMBL" id="JAUFRC010000002">
    <property type="protein sequence ID" value="MDN3713655.1"/>
    <property type="molecule type" value="Genomic_DNA"/>
</dbReference>